<evidence type="ECO:0000313" key="1">
    <source>
        <dbReference type="EMBL" id="KAJ4500520.1"/>
    </source>
</evidence>
<accession>A0ABQ8VYF8</accession>
<dbReference type="EMBL" id="JANVFT010000005">
    <property type="protein sequence ID" value="KAJ4500520.1"/>
    <property type="molecule type" value="Genomic_DNA"/>
</dbReference>
<proteinExistence type="predicted"/>
<evidence type="ECO:0000313" key="2">
    <source>
        <dbReference type="Proteomes" id="UP001150217"/>
    </source>
</evidence>
<sequence length="415" mass="46136">MEQSRDVLVTLLRAGRQTGLIPMDHTFTISEVVDAAEQAGIISFPLVEDTFAPLQGFDCFIAEAQQTHQSINDFNLEDLLGNRASNEAIESHIEAQFIDPTTLIFDAGEHSGIIHQAADPNAQDIFQAPCVGGVSVASGDIFGGQASNQARIAPTASLYQGSGEYMDASLKHSSSSLPGTLVEHQLIMASKTPSLSTNSYWQQESHMEPYVRSNKGPVVITSAINFEAFCDENGYRRLLAMYPRGQLRGPEQCTALCYFQWSNAWGFMVESLGYTGSLHLRRYKIQYDNGSGGVEDLLTILEHRLGWNITTFQSVTRFFEDCEQLAANYIWDPELNPVSTNYVQSGIVKLDKGNPYDIWKGIVYLFHDPGFFIHGKIPRKSPLVSEKEQVASQISQNIIFQNLRHIQKHLVLPPA</sequence>
<name>A0ABQ8VYF8_9AGAR</name>
<comment type="caution">
    <text evidence="1">The sequence shown here is derived from an EMBL/GenBank/DDBJ whole genome shotgun (WGS) entry which is preliminary data.</text>
</comment>
<dbReference type="Proteomes" id="UP001150217">
    <property type="component" value="Unassembled WGS sequence"/>
</dbReference>
<keyword evidence="2" id="KW-1185">Reference proteome</keyword>
<reference evidence="1" key="1">
    <citation type="submission" date="2022-08" db="EMBL/GenBank/DDBJ databases">
        <title>A Global Phylogenomic Analysis of the Shiitake Genus Lentinula.</title>
        <authorList>
            <consortium name="DOE Joint Genome Institute"/>
            <person name="Sierra-Patev S."/>
            <person name="Min B."/>
            <person name="Naranjo-Ortiz M."/>
            <person name="Looney B."/>
            <person name="Konkel Z."/>
            <person name="Slot J.C."/>
            <person name="Sakamoto Y."/>
            <person name="Steenwyk J.L."/>
            <person name="Rokas A."/>
            <person name="Carro J."/>
            <person name="Camarero S."/>
            <person name="Ferreira P."/>
            <person name="Molpeceres G."/>
            <person name="Ruiz-Duenas F.J."/>
            <person name="Serrano A."/>
            <person name="Henrissat B."/>
            <person name="Drula E."/>
            <person name="Hughes K.W."/>
            <person name="Mata J.L."/>
            <person name="Ishikawa N.K."/>
            <person name="Vargas-Isla R."/>
            <person name="Ushijima S."/>
            <person name="Smith C.A."/>
            <person name="Ahrendt S."/>
            <person name="Andreopoulos W."/>
            <person name="He G."/>
            <person name="Labutti K."/>
            <person name="Lipzen A."/>
            <person name="Ng V."/>
            <person name="Riley R."/>
            <person name="Sandor L."/>
            <person name="Barry K."/>
            <person name="Martinez A.T."/>
            <person name="Xiao Y."/>
            <person name="Gibbons J.G."/>
            <person name="Terashima K."/>
            <person name="Grigoriev I.V."/>
            <person name="Hibbett D.S."/>
        </authorList>
    </citation>
    <scope>NUCLEOTIDE SEQUENCE</scope>
    <source>
        <strain evidence="1">RHP3577 ss4</strain>
    </source>
</reference>
<protein>
    <submittedName>
        <fullName evidence="1">Uncharacterized protein</fullName>
    </submittedName>
</protein>
<gene>
    <name evidence="1" type="ORF">C8R41DRAFT_914089</name>
</gene>
<organism evidence="1 2">
    <name type="scientific">Lentinula lateritia</name>
    <dbReference type="NCBI Taxonomy" id="40482"/>
    <lineage>
        <taxon>Eukaryota</taxon>
        <taxon>Fungi</taxon>
        <taxon>Dikarya</taxon>
        <taxon>Basidiomycota</taxon>
        <taxon>Agaricomycotina</taxon>
        <taxon>Agaricomycetes</taxon>
        <taxon>Agaricomycetidae</taxon>
        <taxon>Agaricales</taxon>
        <taxon>Marasmiineae</taxon>
        <taxon>Omphalotaceae</taxon>
        <taxon>Lentinula</taxon>
    </lineage>
</organism>